<evidence type="ECO:0000256" key="2">
    <source>
        <dbReference type="SAM" id="MobiDB-lite"/>
    </source>
</evidence>
<feature type="compositionally biased region" description="Basic and acidic residues" evidence="2">
    <location>
        <begin position="435"/>
        <end position="449"/>
    </location>
</feature>
<dbReference type="Pfam" id="PF25888">
    <property type="entry name" value="WHD_DnaB"/>
    <property type="match status" value="1"/>
</dbReference>
<comment type="similarity">
    <text evidence="1">Belongs to the DnaB/DnaD family.</text>
</comment>
<keyword evidence="6" id="KW-1185">Reference proteome</keyword>
<organism evidence="5 6">
    <name type="scientific">Enterococcus saigonensis</name>
    <dbReference type="NCBI Taxonomy" id="1805431"/>
    <lineage>
        <taxon>Bacteria</taxon>
        <taxon>Bacillati</taxon>
        <taxon>Bacillota</taxon>
        <taxon>Bacilli</taxon>
        <taxon>Lactobacillales</taxon>
        <taxon>Enterococcaceae</taxon>
        <taxon>Enterococcus</taxon>
    </lineage>
</organism>
<evidence type="ECO:0000256" key="1">
    <source>
        <dbReference type="ARBA" id="ARBA00093462"/>
    </source>
</evidence>
<evidence type="ECO:0000259" key="4">
    <source>
        <dbReference type="Pfam" id="PF25888"/>
    </source>
</evidence>
<accession>A0A679IMH0</accession>
<dbReference type="EMBL" id="AP022822">
    <property type="protein sequence ID" value="BCA85951.1"/>
    <property type="molecule type" value="Genomic_DNA"/>
</dbReference>
<feature type="domain" description="Replicative helicase loading/DNA remodeling protein DnaB N-terminal winged helix" evidence="4">
    <location>
        <begin position="24"/>
        <end position="261"/>
    </location>
</feature>
<name>A0A679IMH0_9ENTE</name>
<sequence>MEYAYEANLQPKAVYEVKKSLPLTSEGQKALVNLYQPIIGADALALYFCLLQDFEDTQEEYNHLELLNALDIGISAFKVAKKRLEGIGLLKTYYQEQPEIRFLYVLMEPLSPQAFLKDELMSFLLVVKVGQNKFRQLNRRFKPQDIQTANYQEVTTKFGSVYTFSQREYQANQALVESVTEEIAHADTQLPLDKNQLNWSLLRDLATKKFINPMQLTDSLKNSLTLYHEMFGYDEVQLTNLMAEAVSLADGTIDARKLKNIVYKQSQNILSEKKTTTPNYESDQQIRRKNTLLAQGFTKADWYRILDSEALAPMEYLVNLKAAKGGYVTKNEEWLLTDLVEKSPLPTAVINILLNYLLVDQNKSQLPQALTNQIANDWSQNKINTPEAAIKYVQKTVKEKQAAKEQRKKNSSRTQNIVKKEDLPDWSKNQTTSDPTRKAEIDKMMREYFNDEEGEK</sequence>
<dbReference type="AlphaFoldDB" id="A0A679IMH0"/>
<dbReference type="Proteomes" id="UP000502998">
    <property type="component" value="Chromosome"/>
</dbReference>
<dbReference type="InterPro" id="IPR058660">
    <property type="entry name" value="WHD_DnaB"/>
</dbReference>
<dbReference type="Pfam" id="PF07261">
    <property type="entry name" value="DnaB_2"/>
    <property type="match status" value="1"/>
</dbReference>
<reference evidence="5 6" key="1">
    <citation type="submission" date="2020-02" db="EMBL/GenBank/DDBJ databases">
        <title>Characterization of vanA genotype vancomycin-resistant Enterococcus saigonensis VE80.</title>
        <authorList>
            <person name="Harada T."/>
            <person name="Motooka D."/>
            <person name="Nakamura S."/>
            <person name="Yamamoto Y."/>
            <person name="Kawahara R."/>
            <person name="Kawatsu K."/>
        </authorList>
    </citation>
    <scope>NUCLEOTIDE SEQUENCE [LARGE SCALE GENOMIC DNA]</scope>
    <source>
        <strain evidence="5 6">VE80</strain>
    </source>
</reference>
<proteinExistence type="inferred from homology"/>
<gene>
    <name evidence="5" type="primary">dnaB2</name>
    <name evidence="5" type="ORF">EsVE80_14740</name>
</gene>
<dbReference type="InterPro" id="IPR006343">
    <property type="entry name" value="DnaB/C_C"/>
</dbReference>
<evidence type="ECO:0000313" key="6">
    <source>
        <dbReference type="Proteomes" id="UP000502998"/>
    </source>
</evidence>
<dbReference type="KEGG" id="esg:EsVE80_14740"/>
<feature type="domain" description="DnaB/C C-terminal" evidence="3">
    <location>
        <begin position="321"/>
        <end position="392"/>
    </location>
</feature>
<evidence type="ECO:0000259" key="3">
    <source>
        <dbReference type="Pfam" id="PF07261"/>
    </source>
</evidence>
<feature type="region of interest" description="Disordered" evidence="2">
    <location>
        <begin position="402"/>
        <end position="456"/>
    </location>
</feature>
<dbReference type="RefSeq" id="WP_173103162.1">
    <property type="nucleotide sequence ID" value="NZ_AP022822.1"/>
</dbReference>
<protein>
    <submittedName>
        <fullName evidence="5">Replication initiation and membrane attachment</fullName>
    </submittedName>
</protein>
<evidence type="ECO:0000313" key="5">
    <source>
        <dbReference type="EMBL" id="BCA85951.1"/>
    </source>
</evidence>